<reference evidence="3 4" key="1">
    <citation type="journal article" date="2012" name="Extremophiles">
        <title>Thermotomaculum hydrothermale gen. nov., sp. nov., a novel heterotrophic thermophile within the phylum Acidobacteria from a deep-sea hydrothermal vent chimney in the Southern Okinawa Trough.</title>
        <authorList>
            <person name="Izumi H."/>
            <person name="Nunoura T."/>
            <person name="Miyazaki M."/>
            <person name="Mino S."/>
            <person name="Toki T."/>
            <person name="Takai K."/>
            <person name="Sako Y."/>
            <person name="Sawabe T."/>
            <person name="Nakagawa S."/>
        </authorList>
    </citation>
    <scope>NUCLEOTIDE SEQUENCE [LARGE SCALE GENOMIC DNA]</scope>
    <source>
        <strain evidence="3 4">AC55</strain>
    </source>
</reference>
<dbReference type="Proteomes" id="UP000595564">
    <property type="component" value="Chromosome"/>
</dbReference>
<dbReference type="Pfam" id="PF05137">
    <property type="entry name" value="PilN"/>
    <property type="match status" value="1"/>
</dbReference>
<dbReference type="RefSeq" id="WP_201328185.1">
    <property type="nucleotide sequence ID" value="NZ_AP017470.1"/>
</dbReference>
<keyword evidence="2" id="KW-0472">Membrane</keyword>
<feature type="coiled-coil region" evidence="1">
    <location>
        <begin position="64"/>
        <end position="101"/>
    </location>
</feature>
<evidence type="ECO:0000256" key="1">
    <source>
        <dbReference type="SAM" id="Coils"/>
    </source>
</evidence>
<proteinExistence type="predicted"/>
<dbReference type="KEGG" id="thyd:TTHT_0227"/>
<evidence type="ECO:0000313" key="3">
    <source>
        <dbReference type="EMBL" id="BBB31851.1"/>
    </source>
</evidence>
<name>A0A7R6PMJ3_9BACT</name>
<keyword evidence="2" id="KW-1133">Transmembrane helix</keyword>
<dbReference type="PANTHER" id="PTHR40278:SF1">
    <property type="entry name" value="DNA UTILIZATION PROTEIN HOFN"/>
    <property type="match status" value="1"/>
</dbReference>
<keyword evidence="1" id="KW-0175">Coiled coil</keyword>
<protein>
    <submittedName>
        <fullName evidence="3">Type IV pilus assembly protein PilN</fullName>
    </submittedName>
</protein>
<dbReference type="AlphaFoldDB" id="A0A7R6PMJ3"/>
<organism evidence="3 4">
    <name type="scientific">Thermotomaculum hydrothermale</name>
    <dbReference type="NCBI Taxonomy" id="981385"/>
    <lineage>
        <taxon>Bacteria</taxon>
        <taxon>Pseudomonadati</taxon>
        <taxon>Acidobacteriota</taxon>
        <taxon>Holophagae</taxon>
        <taxon>Thermotomaculales</taxon>
        <taxon>Thermotomaculaceae</taxon>
        <taxon>Thermotomaculum</taxon>
    </lineage>
</organism>
<feature type="transmembrane region" description="Helical" evidence="2">
    <location>
        <begin position="37"/>
        <end position="61"/>
    </location>
</feature>
<dbReference type="PANTHER" id="PTHR40278">
    <property type="entry name" value="DNA UTILIZATION PROTEIN HOFN"/>
    <property type="match status" value="1"/>
</dbReference>
<sequence>MIQINLLSGKENLAKDFDTKVFAPKETGGGGDKSDQLIQMGAAVVFIIGLVILGIWMFMAYNGVSKAKRLLAQKRAEKKKYESLIKEQDALQKELDLLKKKTDLINNLKSRQSIPVKILEELFNRCPDSVWFESISKKGNLLDLKGQAKNSESANNYYQFLSESPIVKSLQYPILKKVEKSKIPGIVYFEFKITLKDKMDKE</sequence>
<keyword evidence="2" id="KW-0812">Transmembrane</keyword>
<keyword evidence="4" id="KW-1185">Reference proteome</keyword>
<gene>
    <name evidence="3" type="ORF">TTHT_0227</name>
</gene>
<evidence type="ECO:0000313" key="4">
    <source>
        <dbReference type="Proteomes" id="UP000595564"/>
    </source>
</evidence>
<dbReference type="InterPro" id="IPR007813">
    <property type="entry name" value="PilN"/>
</dbReference>
<dbReference type="InterPro" id="IPR052534">
    <property type="entry name" value="Extracell_DNA_Util/SecSys_Comp"/>
</dbReference>
<accession>A0A7R6PMJ3</accession>
<evidence type="ECO:0000256" key="2">
    <source>
        <dbReference type="SAM" id="Phobius"/>
    </source>
</evidence>
<dbReference type="EMBL" id="AP017470">
    <property type="protein sequence ID" value="BBB31851.1"/>
    <property type="molecule type" value="Genomic_DNA"/>
</dbReference>